<dbReference type="Proteomes" id="UP000010469">
    <property type="component" value="Chromosome"/>
</dbReference>
<evidence type="ECO:0000313" key="1">
    <source>
        <dbReference type="EMBL" id="AFZ70446.1"/>
    </source>
</evidence>
<dbReference type="KEGG" id="clg:Calag_0701"/>
<dbReference type="InParanoid" id="L0A997"/>
<sequence>MRKSYLKVTVNLDLIAEELKRLNKRYITIKDFSRYFGISNKTSGKILKHLEKMGYVKRYSTSAYSIIGDSA</sequence>
<dbReference type="eggNOG" id="arCOG07512">
    <property type="taxonomic scope" value="Archaea"/>
</dbReference>
<dbReference type="Gene3D" id="1.10.10.10">
    <property type="entry name" value="Winged helix-like DNA-binding domain superfamily/Winged helix DNA-binding domain"/>
    <property type="match status" value="1"/>
</dbReference>
<dbReference type="OrthoDB" id="15524at2157"/>
<reference evidence="2" key="1">
    <citation type="submission" date="2012-03" db="EMBL/GenBank/DDBJ databases">
        <title>Complete genome of Caldisphaera lagunensis DSM 15908.</title>
        <authorList>
            <person name="Lucas S."/>
            <person name="Copeland A."/>
            <person name="Lapidus A."/>
            <person name="Glavina del Rio T."/>
            <person name="Dalin E."/>
            <person name="Tice H."/>
            <person name="Bruce D."/>
            <person name="Goodwin L."/>
            <person name="Pitluck S."/>
            <person name="Peters L."/>
            <person name="Mikhailova N."/>
            <person name="Teshima H."/>
            <person name="Kyrpides N."/>
            <person name="Mavromatis K."/>
            <person name="Ivanova N."/>
            <person name="Brettin T."/>
            <person name="Detter J.C."/>
            <person name="Han C."/>
            <person name="Larimer F."/>
            <person name="Land M."/>
            <person name="Hauser L."/>
            <person name="Markowitz V."/>
            <person name="Cheng J.-F."/>
            <person name="Hugenholtz P."/>
            <person name="Woyke T."/>
            <person name="Wu D."/>
            <person name="Spring S."/>
            <person name="Schroeder M."/>
            <person name="Brambilla E."/>
            <person name="Klenk H.-P."/>
            <person name="Eisen J.A."/>
        </authorList>
    </citation>
    <scope>NUCLEOTIDE SEQUENCE [LARGE SCALE GENOMIC DNA]</scope>
    <source>
        <strain evidence="2">DSM 15908 / JCM 11604 / IC-154</strain>
    </source>
</reference>
<evidence type="ECO:0000313" key="2">
    <source>
        <dbReference type="Proteomes" id="UP000010469"/>
    </source>
</evidence>
<dbReference type="InterPro" id="IPR036388">
    <property type="entry name" value="WH-like_DNA-bd_sf"/>
</dbReference>
<dbReference type="AlphaFoldDB" id="L0A997"/>
<dbReference type="SUPFAM" id="SSF46785">
    <property type="entry name" value="Winged helix' DNA-binding domain"/>
    <property type="match status" value="1"/>
</dbReference>
<name>L0A997_CALLD</name>
<dbReference type="GeneID" id="14211961"/>
<proteinExistence type="predicted"/>
<protein>
    <recommendedName>
        <fullName evidence="3">HTH dtxR-type domain-containing protein</fullName>
    </recommendedName>
</protein>
<dbReference type="EMBL" id="CP003378">
    <property type="protein sequence ID" value="AFZ70446.1"/>
    <property type="molecule type" value="Genomic_DNA"/>
</dbReference>
<evidence type="ECO:0008006" key="3">
    <source>
        <dbReference type="Google" id="ProtNLM"/>
    </source>
</evidence>
<accession>L0A997</accession>
<keyword evidence="2" id="KW-1185">Reference proteome</keyword>
<dbReference type="HOGENOM" id="CLU_2730125_0_0_2"/>
<organism evidence="1 2">
    <name type="scientific">Caldisphaera lagunensis (strain DSM 15908 / JCM 11604 / ANMR 0165 / IC-154)</name>
    <dbReference type="NCBI Taxonomy" id="1056495"/>
    <lineage>
        <taxon>Archaea</taxon>
        <taxon>Thermoproteota</taxon>
        <taxon>Thermoprotei</taxon>
        <taxon>Acidilobales</taxon>
        <taxon>Caldisphaeraceae</taxon>
        <taxon>Caldisphaera</taxon>
    </lineage>
</organism>
<dbReference type="RefSeq" id="WP_015232344.1">
    <property type="nucleotide sequence ID" value="NC_019791.1"/>
</dbReference>
<dbReference type="InterPro" id="IPR036390">
    <property type="entry name" value="WH_DNA-bd_sf"/>
</dbReference>
<gene>
    <name evidence="1" type="ordered locus">Calag_0701</name>
</gene>